<evidence type="ECO:0008006" key="5">
    <source>
        <dbReference type="Google" id="ProtNLM"/>
    </source>
</evidence>
<feature type="domain" description="MDMPI C-terminal" evidence="1">
    <location>
        <begin position="162"/>
        <end position="245"/>
    </location>
</feature>
<dbReference type="PANTHER" id="PTHR40758">
    <property type="entry name" value="CONSERVED PROTEIN"/>
    <property type="match status" value="1"/>
</dbReference>
<dbReference type="Proteomes" id="UP000007962">
    <property type="component" value="Chromosome"/>
</dbReference>
<dbReference type="SUPFAM" id="SSF109854">
    <property type="entry name" value="DinB/YfiT-like putative metalloenzymes"/>
    <property type="match status" value="1"/>
</dbReference>
<dbReference type="Pfam" id="PF07398">
    <property type="entry name" value="MDMPI_C"/>
    <property type="match status" value="1"/>
</dbReference>
<dbReference type="Pfam" id="PF11716">
    <property type="entry name" value="MDMPI_N"/>
    <property type="match status" value="1"/>
</dbReference>
<dbReference type="InterPro" id="IPR034660">
    <property type="entry name" value="DinB/YfiT-like"/>
</dbReference>
<dbReference type="InterPro" id="IPR010872">
    <property type="entry name" value="MDMPI_C-term_domain"/>
</dbReference>
<dbReference type="AlphaFoldDB" id="C5BVB9"/>
<evidence type="ECO:0000259" key="2">
    <source>
        <dbReference type="Pfam" id="PF11716"/>
    </source>
</evidence>
<dbReference type="eggNOG" id="COG0511">
    <property type="taxonomic scope" value="Bacteria"/>
</dbReference>
<name>C5BVB9_BEUC1</name>
<dbReference type="KEGG" id="bcv:Bcav_2255"/>
<evidence type="ECO:0000259" key="1">
    <source>
        <dbReference type="Pfam" id="PF07398"/>
    </source>
</evidence>
<dbReference type="HOGENOM" id="CLU_070584_1_0_11"/>
<proteinExistence type="predicted"/>
<sequence>MRHTLRMATTLAIEQHLAALARAGSALVEHVERAGDGATVPTCPAWTARHLLAHQATIHRWATSHVRGDDPAEPSEESLAAGQTDLPGYYRSGLDALLEALEAAPVDLQAVTFLNDAPPPRAFWARRQAHETTIHAVDAVAAVLGRTPSSAEAAEAAGIDAELALDGIDELLAGFLTRNRYPRLAAQDRLSLAVSPTDAAEVWLVDADEHLAAVRVSSATVPSRADAEISGTAVQLYLGLWNRGTEISAGDRPDVIDLWRGTQRVR</sequence>
<dbReference type="EMBL" id="CP001618">
    <property type="protein sequence ID" value="ACQ80506.1"/>
    <property type="molecule type" value="Genomic_DNA"/>
</dbReference>
<dbReference type="InterPro" id="IPR024344">
    <property type="entry name" value="MDMPI_metal-binding"/>
</dbReference>
<feature type="domain" description="Mycothiol-dependent maleylpyruvate isomerase metal-binding" evidence="2">
    <location>
        <begin position="17"/>
        <end position="139"/>
    </location>
</feature>
<reference evidence="3 4" key="1">
    <citation type="journal article" date="2009" name="Stand. Genomic Sci.">
        <title>Complete genome sequence of Beutenbergia cavernae type strain (HKI 0122).</title>
        <authorList>
            <person name="Land M."/>
            <person name="Pukall R."/>
            <person name="Abt B."/>
            <person name="Goker M."/>
            <person name="Rohde M."/>
            <person name="Glavina Del Rio T."/>
            <person name="Tice H."/>
            <person name="Copeland A."/>
            <person name="Cheng J.F."/>
            <person name="Lucas S."/>
            <person name="Chen F."/>
            <person name="Nolan M."/>
            <person name="Bruce D."/>
            <person name="Goodwin L."/>
            <person name="Pitluck S."/>
            <person name="Ivanova N."/>
            <person name="Mavromatis K."/>
            <person name="Ovchinnikova G."/>
            <person name="Pati A."/>
            <person name="Chen A."/>
            <person name="Palaniappan K."/>
            <person name="Hauser L."/>
            <person name="Chang Y.J."/>
            <person name="Jefferies C.C."/>
            <person name="Saunders E."/>
            <person name="Brettin T."/>
            <person name="Detter J.C."/>
            <person name="Han C."/>
            <person name="Chain P."/>
            <person name="Bristow J."/>
            <person name="Eisen J.A."/>
            <person name="Markowitz V."/>
            <person name="Hugenholtz P."/>
            <person name="Kyrpides N.C."/>
            <person name="Klenk H.P."/>
            <person name="Lapidus A."/>
        </authorList>
    </citation>
    <scope>NUCLEOTIDE SEQUENCE [LARGE SCALE GENOMIC DNA]</scope>
    <source>
        <strain evidence="4">ATCC BAA-8 / DSM 12333 / NBRC 16432</strain>
    </source>
</reference>
<evidence type="ECO:0000313" key="4">
    <source>
        <dbReference type="Proteomes" id="UP000007962"/>
    </source>
</evidence>
<dbReference type="PANTHER" id="PTHR40758:SF1">
    <property type="entry name" value="CONSERVED PROTEIN"/>
    <property type="match status" value="1"/>
</dbReference>
<protein>
    <recommendedName>
        <fullName evidence="5">Mycothiol-dependent maleylpyruvate isomerase metal-binding domain-containing protein</fullName>
    </recommendedName>
</protein>
<keyword evidence="4" id="KW-1185">Reference proteome</keyword>
<dbReference type="STRING" id="471853.Bcav_2255"/>
<dbReference type="GO" id="GO:0046872">
    <property type="term" value="F:metal ion binding"/>
    <property type="evidence" value="ECO:0007669"/>
    <property type="project" value="InterPro"/>
</dbReference>
<gene>
    <name evidence="3" type="ordered locus">Bcav_2255</name>
</gene>
<dbReference type="GO" id="GO:0005886">
    <property type="term" value="C:plasma membrane"/>
    <property type="evidence" value="ECO:0007669"/>
    <property type="project" value="TreeGrafter"/>
</dbReference>
<evidence type="ECO:0000313" key="3">
    <source>
        <dbReference type="EMBL" id="ACQ80506.1"/>
    </source>
</evidence>
<accession>C5BVB9</accession>
<organism evidence="3 4">
    <name type="scientific">Beutenbergia cavernae (strain ATCC BAA-8 / DSM 12333 / CCUG 43141 / JCM 11478 / NBRC 16432 / NCIMB 13614 / HKI 0122)</name>
    <dbReference type="NCBI Taxonomy" id="471853"/>
    <lineage>
        <taxon>Bacteria</taxon>
        <taxon>Bacillati</taxon>
        <taxon>Actinomycetota</taxon>
        <taxon>Actinomycetes</taxon>
        <taxon>Micrococcales</taxon>
        <taxon>Beutenbergiaceae</taxon>
        <taxon>Beutenbergia</taxon>
    </lineage>
</organism>